<dbReference type="EMBL" id="CAJVPY010033822">
    <property type="protein sequence ID" value="CAG8799355.1"/>
    <property type="molecule type" value="Genomic_DNA"/>
</dbReference>
<gene>
    <name evidence="1" type="ORF">DERYTH_LOCUS23052</name>
</gene>
<name>A0A9N9P864_9GLOM</name>
<evidence type="ECO:0000313" key="2">
    <source>
        <dbReference type="Proteomes" id="UP000789405"/>
    </source>
</evidence>
<comment type="caution">
    <text evidence="1">The sequence shown here is derived from an EMBL/GenBank/DDBJ whole genome shotgun (WGS) entry which is preliminary data.</text>
</comment>
<organism evidence="1 2">
    <name type="scientific">Dentiscutata erythropus</name>
    <dbReference type="NCBI Taxonomy" id="1348616"/>
    <lineage>
        <taxon>Eukaryota</taxon>
        <taxon>Fungi</taxon>
        <taxon>Fungi incertae sedis</taxon>
        <taxon>Mucoromycota</taxon>
        <taxon>Glomeromycotina</taxon>
        <taxon>Glomeromycetes</taxon>
        <taxon>Diversisporales</taxon>
        <taxon>Gigasporaceae</taxon>
        <taxon>Dentiscutata</taxon>
    </lineage>
</organism>
<dbReference type="AlphaFoldDB" id="A0A9N9P864"/>
<keyword evidence="2" id="KW-1185">Reference proteome</keyword>
<proteinExistence type="predicted"/>
<dbReference type="Proteomes" id="UP000789405">
    <property type="component" value="Unassembled WGS sequence"/>
</dbReference>
<reference evidence="1" key="1">
    <citation type="submission" date="2021-06" db="EMBL/GenBank/DDBJ databases">
        <authorList>
            <person name="Kallberg Y."/>
            <person name="Tangrot J."/>
            <person name="Rosling A."/>
        </authorList>
    </citation>
    <scope>NUCLEOTIDE SEQUENCE</scope>
    <source>
        <strain evidence="1">MA453B</strain>
    </source>
</reference>
<sequence>TINQDLINEKDIPFMPCDIEEYNEYINNTPHYVYDFMNTKLFESKVKDILIKGKDDEGETVDMTKLRIEHVKAFPIRNWRYT</sequence>
<feature type="non-terminal residue" evidence="1">
    <location>
        <position position="82"/>
    </location>
</feature>
<accession>A0A9N9P864</accession>
<evidence type="ECO:0000313" key="1">
    <source>
        <dbReference type="EMBL" id="CAG8799355.1"/>
    </source>
</evidence>
<protein>
    <submittedName>
        <fullName evidence="1">1982_t:CDS:1</fullName>
    </submittedName>
</protein>
<dbReference type="OrthoDB" id="10636222at2759"/>